<evidence type="ECO:0000256" key="8">
    <source>
        <dbReference type="PIRSR" id="PIRSR600183-50"/>
    </source>
</evidence>
<comment type="similarity">
    <text evidence="2">Belongs to the Orn/Lys/Arg decarboxylase class-II family.</text>
</comment>
<dbReference type="OrthoDB" id="9802147at2"/>
<dbReference type="GO" id="GO:0005737">
    <property type="term" value="C:cytoplasm"/>
    <property type="evidence" value="ECO:0007669"/>
    <property type="project" value="TreeGrafter"/>
</dbReference>
<dbReference type="InterPro" id="IPR009006">
    <property type="entry name" value="Ala_racemase/Decarboxylase_C"/>
</dbReference>
<evidence type="ECO:0000256" key="6">
    <source>
        <dbReference type="ARBA" id="ARBA00034138"/>
    </source>
</evidence>
<dbReference type="Pfam" id="PF02784">
    <property type="entry name" value="Orn_Arg_deC_N"/>
    <property type="match status" value="1"/>
</dbReference>
<dbReference type="PRINTS" id="PR01179">
    <property type="entry name" value="ODADCRBXLASE"/>
</dbReference>
<sequence>MRIDPTLSPTPESWLAANAPDEPVFLFHPGRLAEVAREFLTGFPGLVTYAVKANPAPEMIRVLHAAGITAFDVASPAEMALVRAEAPGAILHYHNPVRSAAEIVSGLEAGCVSWSVDRMAELEKLAGLPRGTEIAVRLKLPVAGAAYDFGAKFGATPEQAVQLLRRVESLGFTPSITFHPGTQCTSPAPWGRYINEAAAVARSAGVTLHRLNVGGGFPAHRDTGKPDLQAIFGTIREAAQGAFDSPPHLVCEPGRALAAEALTLATRVKGVHDEAVFLNDGVYGGLAEWRDIAPMDRVRAVSRSGALLTGAQTRRVVFGPTCDSIDRLPELLPLPCDLTEGDYLLFEGMGAYSRALVTGFNGYGVRRVVEIENQD</sequence>
<gene>
    <name evidence="10" type="ORF">CEW88_03205</name>
</gene>
<dbReference type="KEGG" id="ypac:CEW88_03205"/>
<dbReference type="InterPro" id="IPR000183">
    <property type="entry name" value="Orn/DAP/Arg_de-COase"/>
</dbReference>
<dbReference type="InterPro" id="IPR029066">
    <property type="entry name" value="PLP-binding_barrel"/>
</dbReference>
<dbReference type="Gene3D" id="3.20.20.10">
    <property type="entry name" value="Alanine racemase"/>
    <property type="match status" value="1"/>
</dbReference>
<dbReference type="EC" id="4.1.1.17" evidence="6"/>
<evidence type="ECO:0000256" key="2">
    <source>
        <dbReference type="ARBA" id="ARBA00008872"/>
    </source>
</evidence>
<feature type="active site" description="Proton donor" evidence="8">
    <location>
        <position position="322"/>
    </location>
</feature>
<reference evidence="10 11" key="1">
    <citation type="submission" date="2017-06" db="EMBL/GenBank/DDBJ databases">
        <title>Yangia sp. YSBP01 complete genome sequence.</title>
        <authorList>
            <person name="Woo J.-H."/>
            <person name="Kim H.-S."/>
        </authorList>
    </citation>
    <scope>NUCLEOTIDE SEQUENCE [LARGE SCALE GENOMIC DNA]</scope>
    <source>
        <strain evidence="10 11">YSBP01</strain>
    </source>
</reference>
<evidence type="ECO:0000256" key="4">
    <source>
        <dbReference type="ARBA" id="ARBA00023239"/>
    </source>
</evidence>
<dbReference type="RefSeq" id="WP_108964652.1">
    <property type="nucleotide sequence ID" value="NZ_CP022189.1"/>
</dbReference>
<accession>A0A2U8HAF8</accession>
<comment type="catalytic activity">
    <reaction evidence="7">
        <text>L-ornithine + H(+) = putrescine + CO2</text>
        <dbReference type="Rhea" id="RHEA:22964"/>
        <dbReference type="ChEBI" id="CHEBI:15378"/>
        <dbReference type="ChEBI" id="CHEBI:16526"/>
        <dbReference type="ChEBI" id="CHEBI:46911"/>
        <dbReference type="ChEBI" id="CHEBI:326268"/>
        <dbReference type="EC" id="4.1.1.17"/>
    </reaction>
</comment>
<dbReference type="PANTHER" id="PTHR11482:SF6">
    <property type="entry name" value="ORNITHINE DECARBOXYLASE 1-RELATED"/>
    <property type="match status" value="1"/>
</dbReference>
<keyword evidence="3 8" id="KW-0663">Pyridoxal phosphate</keyword>
<dbReference type="InterPro" id="IPR002433">
    <property type="entry name" value="Orn_de-COase"/>
</dbReference>
<dbReference type="InterPro" id="IPR022653">
    <property type="entry name" value="De-COase2_pyr-phos_BS"/>
</dbReference>
<dbReference type="AlphaFoldDB" id="A0A2U8HAF8"/>
<evidence type="ECO:0000313" key="11">
    <source>
        <dbReference type="Proteomes" id="UP000244915"/>
    </source>
</evidence>
<dbReference type="PANTHER" id="PTHR11482">
    <property type="entry name" value="ARGININE/DIAMINOPIMELATE/ORNITHINE DECARBOXYLASE"/>
    <property type="match status" value="1"/>
</dbReference>
<evidence type="ECO:0000256" key="7">
    <source>
        <dbReference type="ARBA" id="ARBA00049127"/>
    </source>
</evidence>
<dbReference type="EMBL" id="CP022189">
    <property type="protein sequence ID" value="AWI82761.1"/>
    <property type="molecule type" value="Genomic_DNA"/>
</dbReference>
<comment type="pathway">
    <text evidence="5">Amine and polyamine biosynthesis; putrescine biosynthesis via L-ornithine pathway; putrescine from L-ornithine: step 1/1.</text>
</comment>
<proteinExistence type="inferred from homology"/>
<organism evidence="10 11">
    <name type="scientific">Alloyangia pacifica</name>
    <dbReference type="NCBI Taxonomy" id="311180"/>
    <lineage>
        <taxon>Bacteria</taxon>
        <taxon>Pseudomonadati</taxon>
        <taxon>Pseudomonadota</taxon>
        <taxon>Alphaproteobacteria</taxon>
        <taxon>Rhodobacterales</taxon>
        <taxon>Roseobacteraceae</taxon>
        <taxon>Alloyangia</taxon>
    </lineage>
</organism>
<dbReference type="SUPFAM" id="SSF51419">
    <property type="entry name" value="PLP-binding barrel"/>
    <property type="match status" value="1"/>
</dbReference>
<dbReference type="PROSITE" id="PS00878">
    <property type="entry name" value="ODR_DC_2_1"/>
    <property type="match status" value="1"/>
</dbReference>
<evidence type="ECO:0000256" key="1">
    <source>
        <dbReference type="ARBA" id="ARBA00001933"/>
    </source>
</evidence>
<feature type="modified residue" description="N6-(pyridoxal phosphate)lysine" evidence="8">
    <location>
        <position position="52"/>
    </location>
</feature>
<dbReference type="GO" id="GO:0004586">
    <property type="term" value="F:ornithine decarboxylase activity"/>
    <property type="evidence" value="ECO:0007669"/>
    <property type="project" value="UniProtKB-EC"/>
</dbReference>
<dbReference type="GO" id="GO:0033387">
    <property type="term" value="P:putrescine biosynthetic process from arginine, via ornithine"/>
    <property type="evidence" value="ECO:0007669"/>
    <property type="project" value="TreeGrafter"/>
</dbReference>
<dbReference type="Proteomes" id="UP000244915">
    <property type="component" value="Chromosome 1"/>
</dbReference>
<feature type="domain" description="Orn/DAP/Arg decarboxylase 2 N-terminal" evidence="9">
    <location>
        <begin position="39"/>
        <end position="259"/>
    </location>
</feature>
<name>A0A2U8HAF8_9RHOB</name>
<evidence type="ECO:0000256" key="5">
    <source>
        <dbReference type="ARBA" id="ARBA00034115"/>
    </source>
</evidence>
<evidence type="ECO:0000256" key="3">
    <source>
        <dbReference type="ARBA" id="ARBA00022898"/>
    </source>
</evidence>
<dbReference type="Gene3D" id="2.40.37.10">
    <property type="entry name" value="Lyase, Ornithine Decarboxylase, Chain A, domain 1"/>
    <property type="match status" value="1"/>
</dbReference>
<dbReference type="PRINTS" id="PR01182">
    <property type="entry name" value="ORNDCRBXLASE"/>
</dbReference>
<dbReference type="CDD" id="cd00622">
    <property type="entry name" value="PLPDE_III_ODC"/>
    <property type="match status" value="1"/>
</dbReference>
<dbReference type="InterPro" id="IPR022644">
    <property type="entry name" value="De-COase2_N"/>
</dbReference>
<dbReference type="SUPFAM" id="SSF50621">
    <property type="entry name" value="Alanine racemase C-terminal domain-like"/>
    <property type="match status" value="1"/>
</dbReference>
<keyword evidence="4" id="KW-0456">Lyase</keyword>
<evidence type="ECO:0000313" key="10">
    <source>
        <dbReference type="EMBL" id="AWI82761.1"/>
    </source>
</evidence>
<protein>
    <recommendedName>
        <fullName evidence="6">ornithine decarboxylase</fullName>
        <ecNumber evidence="6">4.1.1.17</ecNumber>
    </recommendedName>
</protein>
<comment type="cofactor">
    <cofactor evidence="1 8">
        <name>pyridoxal 5'-phosphate</name>
        <dbReference type="ChEBI" id="CHEBI:597326"/>
    </cofactor>
</comment>
<evidence type="ECO:0000259" key="9">
    <source>
        <dbReference type="Pfam" id="PF02784"/>
    </source>
</evidence>